<evidence type="ECO:0000259" key="2">
    <source>
        <dbReference type="Pfam" id="PF03413"/>
    </source>
</evidence>
<feature type="signal peptide" evidence="1">
    <location>
        <begin position="1"/>
        <end position="21"/>
    </location>
</feature>
<dbReference type="EMBL" id="JAKZEU010000004">
    <property type="protein sequence ID" value="MCQ0971441.1"/>
    <property type="molecule type" value="Genomic_DNA"/>
</dbReference>
<feature type="domain" description="PepSY" evidence="2">
    <location>
        <begin position="42"/>
        <end position="98"/>
    </location>
</feature>
<reference evidence="3 4" key="1">
    <citation type="submission" date="2022-03" db="EMBL/GenBank/DDBJ databases">
        <authorList>
            <person name="He Y."/>
        </authorList>
    </citation>
    <scope>NUCLEOTIDE SEQUENCE [LARGE SCALE GENOMIC DNA]</scope>
    <source>
        <strain evidence="3 4">TK19116</strain>
    </source>
</reference>
<protein>
    <submittedName>
        <fullName evidence="3">PepSY domain-containing protein</fullName>
    </submittedName>
</protein>
<keyword evidence="1" id="KW-0732">Signal</keyword>
<dbReference type="InterPro" id="IPR025711">
    <property type="entry name" value="PepSY"/>
</dbReference>
<dbReference type="Gene3D" id="3.10.450.40">
    <property type="match status" value="1"/>
</dbReference>
<dbReference type="Pfam" id="PF03413">
    <property type="entry name" value="PepSY"/>
    <property type="match status" value="1"/>
</dbReference>
<sequence>MKIIALILLVPLAFLSYPAVGEDAAIPDFELAEEAVRRGEILPLATILEKVSAVQPGRVIEVEIEMEDGIRIYEVELVSPDGRLLEVELDARDGTVLSLDEDD</sequence>
<accession>A0ABT1MTD5</accession>
<comment type="caution">
    <text evidence="3">The sequence shown here is derived from an EMBL/GenBank/DDBJ whole genome shotgun (WGS) entry which is preliminary data.</text>
</comment>
<evidence type="ECO:0000313" key="3">
    <source>
        <dbReference type="EMBL" id="MCQ0971441.1"/>
    </source>
</evidence>
<dbReference type="Proteomes" id="UP001203945">
    <property type="component" value="Unassembled WGS sequence"/>
</dbReference>
<organism evidence="3 4">
    <name type="scientific">Paracoccus albicereus</name>
    <dbReference type="NCBI Taxonomy" id="2922394"/>
    <lineage>
        <taxon>Bacteria</taxon>
        <taxon>Pseudomonadati</taxon>
        <taxon>Pseudomonadota</taxon>
        <taxon>Alphaproteobacteria</taxon>
        <taxon>Rhodobacterales</taxon>
        <taxon>Paracoccaceae</taxon>
        <taxon>Paracoccus</taxon>
    </lineage>
</organism>
<name>A0ABT1MTD5_9RHOB</name>
<evidence type="ECO:0000256" key="1">
    <source>
        <dbReference type="SAM" id="SignalP"/>
    </source>
</evidence>
<evidence type="ECO:0000313" key="4">
    <source>
        <dbReference type="Proteomes" id="UP001203945"/>
    </source>
</evidence>
<feature type="chain" id="PRO_5047096881" evidence="1">
    <location>
        <begin position="22"/>
        <end position="103"/>
    </location>
</feature>
<dbReference type="RefSeq" id="WP_255330436.1">
    <property type="nucleotide sequence ID" value="NZ_JAKZEU010000004.1"/>
</dbReference>
<proteinExistence type="predicted"/>
<keyword evidence="4" id="KW-1185">Reference proteome</keyword>
<gene>
    <name evidence="3" type="ORF">MLD63_13535</name>
</gene>